<keyword evidence="2" id="KW-0378">Hydrolase</keyword>
<evidence type="ECO:0000313" key="5">
    <source>
        <dbReference type="EMBL" id="KMT52993.1"/>
    </source>
</evidence>
<dbReference type="PROSITE" id="PS01174">
    <property type="entry name" value="LIPASE_GDXG_SER"/>
    <property type="match status" value="1"/>
</dbReference>
<name>A0A0J8FXF8_9PSED</name>
<dbReference type="AlphaFoldDB" id="A0A0J8FXF8"/>
<dbReference type="PATRIC" id="fig|1674920.3.peg.3257"/>
<dbReference type="GO" id="GO:0016787">
    <property type="term" value="F:hydrolase activity"/>
    <property type="evidence" value="ECO:0007669"/>
    <property type="project" value="UniProtKB-KW"/>
</dbReference>
<comment type="similarity">
    <text evidence="1">Belongs to the 'GDXG' lipolytic enzyme family.</text>
</comment>
<dbReference type="Proteomes" id="UP000037551">
    <property type="component" value="Unassembled WGS sequence"/>
</dbReference>
<comment type="caution">
    <text evidence="5">The sequence shown here is derived from an EMBL/GenBank/DDBJ whole genome shotgun (WGS) entry which is preliminary data.</text>
</comment>
<feature type="active site" evidence="3">
    <location>
        <position position="151"/>
    </location>
</feature>
<protein>
    <recommendedName>
        <fullName evidence="4">Alpha/beta hydrolase fold-3 domain-containing protein</fullName>
    </recommendedName>
</protein>
<gene>
    <name evidence="5" type="ORF">ACR52_24195</name>
</gene>
<dbReference type="InterPro" id="IPR050300">
    <property type="entry name" value="GDXG_lipolytic_enzyme"/>
</dbReference>
<dbReference type="STRING" id="1674920.ACR52_24195"/>
<dbReference type="OrthoDB" id="9806180at2"/>
<evidence type="ECO:0000259" key="4">
    <source>
        <dbReference type="Pfam" id="PF07859"/>
    </source>
</evidence>
<evidence type="ECO:0000256" key="3">
    <source>
        <dbReference type="PROSITE-ProRule" id="PRU10038"/>
    </source>
</evidence>
<evidence type="ECO:0000256" key="2">
    <source>
        <dbReference type="ARBA" id="ARBA00022801"/>
    </source>
</evidence>
<dbReference type="Gene3D" id="3.40.50.1820">
    <property type="entry name" value="alpha/beta hydrolase"/>
    <property type="match status" value="1"/>
</dbReference>
<dbReference type="Pfam" id="PF07859">
    <property type="entry name" value="Abhydrolase_3"/>
    <property type="match status" value="1"/>
</dbReference>
<organism evidence="5 6">
    <name type="scientific">Pseudomonas fildesensis</name>
    <dbReference type="NCBI Taxonomy" id="1674920"/>
    <lineage>
        <taxon>Bacteria</taxon>
        <taxon>Pseudomonadati</taxon>
        <taxon>Pseudomonadota</taxon>
        <taxon>Gammaproteobacteria</taxon>
        <taxon>Pseudomonadales</taxon>
        <taxon>Pseudomonadaceae</taxon>
        <taxon>Pseudomonas</taxon>
    </lineage>
</organism>
<proteinExistence type="inferred from homology"/>
<dbReference type="EMBL" id="LFMW01000020">
    <property type="protein sequence ID" value="KMT52993.1"/>
    <property type="molecule type" value="Genomic_DNA"/>
</dbReference>
<feature type="domain" description="Alpha/beta hydrolase fold-3" evidence="4">
    <location>
        <begin position="72"/>
        <end position="279"/>
    </location>
</feature>
<dbReference type="InterPro" id="IPR029058">
    <property type="entry name" value="AB_hydrolase_fold"/>
</dbReference>
<keyword evidence="6" id="KW-1185">Reference proteome</keyword>
<evidence type="ECO:0000313" key="6">
    <source>
        <dbReference type="Proteomes" id="UP000037551"/>
    </source>
</evidence>
<dbReference type="InterPro" id="IPR033140">
    <property type="entry name" value="Lipase_GDXG_put_SER_AS"/>
</dbReference>
<dbReference type="PANTHER" id="PTHR48081:SF8">
    <property type="entry name" value="ALPHA_BETA HYDROLASE FOLD-3 DOMAIN-CONTAINING PROTEIN-RELATED"/>
    <property type="match status" value="1"/>
</dbReference>
<dbReference type="PANTHER" id="PTHR48081">
    <property type="entry name" value="AB HYDROLASE SUPERFAMILY PROTEIN C4A8.06C"/>
    <property type="match status" value="1"/>
</dbReference>
<evidence type="ECO:0000256" key="1">
    <source>
        <dbReference type="ARBA" id="ARBA00010515"/>
    </source>
</evidence>
<accession>A0A0J8FXF8</accession>
<sequence length="305" mass="33722">MTLDVESARLLEQLAESGLKPFHLMNPYEAREVMASLRPEAVGPTMHSVEEVQLDGARLRVLKPSASVRGAILYLHGGGWVMGGLDDFDHFARQLAHRTDCTVVLVDYRLAPEFPFPTALDDVERAAQWLVVHREQLAGSANGTLIVAGDSAGGNLAAVFAQRAAQRGQLHWALQVLIYPATQADLDGPGYLDPQRQLLLTREDMRWFWDHYLPNANERQQVSASPLAAKDLRGVPPAVVLTAEFDVLRDEGQAYADRLVQAGITVLERCFSGQMHGFVTMPFLSASTEALDWLSDQIEPWLQTV</sequence>
<dbReference type="SUPFAM" id="SSF53474">
    <property type="entry name" value="alpha/beta-Hydrolases"/>
    <property type="match status" value="1"/>
</dbReference>
<reference evidence="5 6" key="1">
    <citation type="submission" date="2015-06" db="EMBL/GenBank/DDBJ databases">
        <title>Draft genome sequence of an Antarctic Pseudomonas sp. strain KG01 with full potential for biotechnological applications.</title>
        <authorList>
            <person name="Pavlov M.S."/>
            <person name="Lira F."/>
            <person name="Martinez J.L."/>
            <person name="Marshall S.H."/>
        </authorList>
    </citation>
    <scope>NUCLEOTIDE SEQUENCE [LARGE SCALE GENOMIC DNA]</scope>
    <source>
        <strain evidence="5 6">KG01</strain>
    </source>
</reference>
<dbReference type="InterPro" id="IPR013094">
    <property type="entry name" value="AB_hydrolase_3"/>
</dbReference>
<dbReference type="RefSeq" id="WP_048730261.1">
    <property type="nucleotide sequence ID" value="NZ_LFMW01000020.1"/>
</dbReference>